<dbReference type="PANTHER" id="PTHR33471">
    <property type="entry name" value="ATP-DEPENDENT ZINC METALLOPROTEASE-RELATED"/>
    <property type="match status" value="1"/>
</dbReference>
<dbReference type="FunFam" id="1.10.20.10:FF:000009">
    <property type="entry name" value="Histone H2A"/>
    <property type="match status" value="1"/>
</dbReference>
<dbReference type="STRING" id="3469.A0A4Y7J5G4"/>
<dbReference type="Pfam" id="PF00125">
    <property type="entry name" value="Histone"/>
    <property type="match status" value="1"/>
</dbReference>
<gene>
    <name evidence="11" type="ORF">C5167_014139</name>
</gene>
<dbReference type="InterPro" id="IPR002119">
    <property type="entry name" value="Histone_H2A"/>
</dbReference>
<dbReference type="PROSITE" id="PS00046">
    <property type="entry name" value="HISTONE_H2A"/>
    <property type="match status" value="1"/>
</dbReference>
<evidence type="ECO:0000256" key="4">
    <source>
        <dbReference type="ARBA" id="ARBA00022454"/>
    </source>
</evidence>
<dbReference type="PANTHER" id="PTHR33471:SF1">
    <property type="entry name" value="OS01G0382700 PROTEIN"/>
    <property type="match status" value="1"/>
</dbReference>
<dbReference type="Pfam" id="PF16211">
    <property type="entry name" value="Histone_H2A_C"/>
    <property type="match status" value="1"/>
</dbReference>
<evidence type="ECO:0000256" key="2">
    <source>
        <dbReference type="ARBA" id="ARBA00004286"/>
    </source>
</evidence>
<dbReference type="SUPFAM" id="SSF140990">
    <property type="entry name" value="FtsH protease domain-like"/>
    <property type="match status" value="1"/>
</dbReference>
<keyword evidence="7" id="KW-0544">Nucleosome core</keyword>
<dbReference type="GO" id="GO:0046982">
    <property type="term" value="F:protein heterodimerization activity"/>
    <property type="evidence" value="ECO:0007669"/>
    <property type="project" value="InterPro"/>
</dbReference>
<dbReference type="PRINTS" id="PR00620">
    <property type="entry name" value="HISTONEH2A"/>
</dbReference>
<evidence type="ECO:0000313" key="11">
    <source>
        <dbReference type="EMBL" id="RZC55302.1"/>
    </source>
</evidence>
<dbReference type="InterPro" id="IPR032458">
    <property type="entry name" value="Histone_H2A_CS"/>
</dbReference>
<reference evidence="11 12" key="1">
    <citation type="journal article" date="2018" name="Science">
        <title>The opium poppy genome and morphinan production.</title>
        <authorList>
            <person name="Guo L."/>
            <person name="Winzer T."/>
            <person name="Yang X."/>
            <person name="Li Y."/>
            <person name="Ning Z."/>
            <person name="He Z."/>
            <person name="Teodor R."/>
            <person name="Lu Y."/>
            <person name="Bowser T.A."/>
            <person name="Graham I.A."/>
            <person name="Ye K."/>
        </authorList>
    </citation>
    <scope>NUCLEOTIDE SEQUENCE [LARGE SCALE GENOMIC DNA]</scope>
    <source>
        <strain evidence="12">cv. HN1</strain>
        <tissue evidence="11">Leaves</tissue>
    </source>
</reference>
<dbReference type="AlphaFoldDB" id="A0A4Y7J5G4"/>
<dbReference type="GO" id="GO:0005524">
    <property type="term" value="F:ATP binding"/>
    <property type="evidence" value="ECO:0007669"/>
    <property type="project" value="InterPro"/>
</dbReference>
<dbReference type="GO" id="GO:0005634">
    <property type="term" value="C:nucleus"/>
    <property type="evidence" value="ECO:0007669"/>
    <property type="project" value="UniProtKB-SubCell"/>
</dbReference>
<dbReference type="Gramene" id="RZC55302">
    <property type="protein sequence ID" value="RZC55302"/>
    <property type="gene ID" value="C5167_014139"/>
</dbReference>
<evidence type="ECO:0000256" key="1">
    <source>
        <dbReference type="ARBA" id="ARBA00004123"/>
    </source>
</evidence>
<organism evidence="11 12">
    <name type="scientific">Papaver somniferum</name>
    <name type="common">Opium poppy</name>
    <dbReference type="NCBI Taxonomy" id="3469"/>
    <lineage>
        <taxon>Eukaryota</taxon>
        <taxon>Viridiplantae</taxon>
        <taxon>Streptophyta</taxon>
        <taxon>Embryophyta</taxon>
        <taxon>Tracheophyta</taxon>
        <taxon>Spermatophyta</taxon>
        <taxon>Magnoliopsida</taxon>
        <taxon>Ranunculales</taxon>
        <taxon>Papaveraceae</taxon>
        <taxon>Papaveroideae</taxon>
        <taxon>Papaver</taxon>
    </lineage>
</organism>
<dbReference type="InterPro" id="IPR032454">
    <property type="entry name" value="Histone_H2A_C"/>
</dbReference>
<dbReference type="Gene3D" id="1.10.20.10">
    <property type="entry name" value="Histone, subunit A"/>
    <property type="match status" value="1"/>
</dbReference>
<name>A0A4Y7J5G4_PAPSO</name>
<sequence length="471" mass="51397">MTSPAKGGRGKPKSSKSVSRSQKAGLQFPVGRIARFLKAGKYAERVGAGAPVYLSAVLEYLAAEVLELAGNAARDNKKNRIVPRHIQLAVRNDEELSKLLGTVTIANGGVLPNIHQTLLPKKAGKGKEGLGSASQDCYMGMVIYYGGFLSSFPGKFRTVKMVNSTESTTVLRWKVLEQVDEELMKGDERAALNLVNDLQSRPGGLCSFGTARQIPPRLYTLDELKLNGIDASKVLSPDDRTLGSIERYLQAAAVLGGISAWAVFGFTQEQTLFAVIGLFYFATLDSIALKGGLSSLMLDMIGHAVSQKYRNRVLQHEAGHFLIAYLLGILPKGYTLTSLEALRKEGSLNVQAGTAFVDTEFREEVDSGKLTSKMLDRYSCIALAGVATEYLLFGYSEGGLSDLYQLDSLLKSLGFTQKKADSQVRWALLNTILILRRHERVRLKLAEAMSSRKSVGYCIDTIENVIIVDDI</sequence>
<evidence type="ECO:0000256" key="7">
    <source>
        <dbReference type="ARBA" id="ARBA00023269"/>
    </source>
</evidence>
<evidence type="ECO:0000256" key="5">
    <source>
        <dbReference type="ARBA" id="ARBA00023125"/>
    </source>
</evidence>
<keyword evidence="5" id="KW-0238">DNA-binding</keyword>
<feature type="region of interest" description="Disordered" evidence="8">
    <location>
        <begin position="1"/>
        <end position="23"/>
    </location>
</feature>
<proteinExistence type="inferred from homology"/>
<feature type="domain" description="Core Histone H2A/H2B/H3" evidence="9">
    <location>
        <begin position="12"/>
        <end position="91"/>
    </location>
</feature>
<evidence type="ECO:0000259" key="10">
    <source>
        <dbReference type="Pfam" id="PF16211"/>
    </source>
</evidence>
<feature type="domain" description="Histone H2A C-terminal" evidence="10">
    <location>
        <begin position="94"/>
        <end position="127"/>
    </location>
</feature>
<protein>
    <recommendedName>
        <fullName evidence="13">Histone H2A</fullName>
    </recommendedName>
</protein>
<keyword evidence="6" id="KW-0539">Nucleus</keyword>
<keyword evidence="12" id="KW-1185">Reference proteome</keyword>
<dbReference type="SUPFAM" id="SSF47113">
    <property type="entry name" value="Histone-fold"/>
    <property type="match status" value="1"/>
</dbReference>
<evidence type="ECO:0000313" key="12">
    <source>
        <dbReference type="Proteomes" id="UP000316621"/>
    </source>
</evidence>
<evidence type="ECO:0000256" key="3">
    <source>
        <dbReference type="ARBA" id="ARBA00010691"/>
    </source>
</evidence>
<dbReference type="CDD" id="cd00074">
    <property type="entry name" value="HFD_H2A"/>
    <property type="match status" value="1"/>
</dbReference>
<dbReference type="GO" id="GO:0004176">
    <property type="term" value="F:ATP-dependent peptidase activity"/>
    <property type="evidence" value="ECO:0007669"/>
    <property type="project" value="InterPro"/>
</dbReference>
<dbReference type="GO" id="GO:0003677">
    <property type="term" value="F:DNA binding"/>
    <property type="evidence" value="ECO:0007669"/>
    <property type="project" value="UniProtKB-KW"/>
</dbReference>
<dbReference type="SMART" id="SM00414">
    <property type="entry name" value="H2A"/>
    <property type="match status" value="1"/>
</dbReference>
<keyword evidence="4" id="KW-0158">Chromosome</keyword>
<evidence type="ECO:0000256" key="8">
    <source>
        <dbReference type="SAM" id="MobiDB-lite"/>
    </source>
</evidence>
<dbReference type="InterPro" id="IPR009072">
    <property type="entry name" value="Histone-fold"/>
</dbReference>
<evidence type="ECO:0008006" key="13">
    <source>
        <dbReference type="Google" id="ProtNLM"/>
    </source>
</evidence>
<dbReference type="Gene3D" id="1.20.58.760">
    <property type="entry name" value="Peptidase M41"/>
    <property type="match status" value="1"/>
</dbReference>
<dbReference type="GO" id="GO:0006508">
    <property type="term" value="P:proteolysis"/>
    <property type="evidence" value="ECO:0007669"/>
    <property type="project" value="InterPro"/>
</dbReference>
<dbReference type="EMBL" id="CM010717">
    <property type="protein sequence ID" value="RZC55302.1"/>
    <property type="molecule type" value="Genomic_DNA"/>
</dbReference>
<accession>A0A4Y7J5G4</accession>
<dbReference type="Proteomes" id="UP000316621">
    <property type="component" value="Chromosome 3"/>
</dbReference>
<evidence type="ECO:0000256" key="6">
    <source>
        <dbReference type="ARBA" id="ARBA00023242"/>
    </source>
</evidence>
<comment type="similarity">
    <text evidence="3">Belongs to the histone H2A family.</text>
</comment>
<dbReference type="OMA" id="WLLEIMF"/>
<dbReference type="InterPro" id="IPR007125">
    <property type="entry name" value="H2A/H2B/H3"/>
</dbReference>
<dbReference type="GO" id="GO:0030527">
    <property type="term" value="F:structural constituent of chromatin"/>
    <property type="evidence" value="ECO:0007669"/>
    <property type="project" value="InterPro"/>
</dbReference>
<evidence type="ECO:0000259" key="9">
    <source>
        <dbReference type="Pfam" id="PF00125"/>
    </source>
</evidence>
<dbReference type="GO" id="GO:0004222">
    <property type="term" value="F:metalloendopeptidase activity"/>
    <property type="evidence" value="ECO:0007669"/>
    <property type="project" value="InterPro"/>
</dbReference>
<dbReference type="GO" id="GO:0000786">
    <property type="term" value="C:nucleosome"/>
    <property type="evidence" value="ECO:0007669"/>
    <property type="project" value="UniProtKB-KW"/>
</dbReference>
<dbReference type="FunFam" id="1.20.58.760:FF:000009">
    <property type="entry name" value="Translation initiation factor 3 subunit I"/>
    <property type="match status" value="1"/>
</dbReference>
<comment type="subcellular location">
    <subcellularLocation>
        <location evidence="2">Chromosome</location>
    </subcellularLocation>
    <subcellularLocation>
        <location evidence="1">Nucleus</location>
    </subcellularLocation>
</comment>
<dbReference type="InterPro" id="IPR037219">
    <property type="entry name" value="Peptidase_M41-like"/>
</dbReference>